<evidence type="ECO:0000256" key="5">
    <source>
        <dbReference type="ARBA" id="ARBA00023004"/>
    </source>
</evidence>
<evidence type="ECO:0000313" key="8">
    <source>
        <dbReference type="EMBL" id="RJP67354.1"/>
    </source>
</evidence>
<protein>
    <submittedName>
        <fullName evidence="8">4Fe-4S dicluster domain-containing protein</fullName>
    </submittedName>
</protein>
<dbReference type="GO" id="GO:0051539">
    <property type="term" value="F:4 iron, 4 sulfur cluster binding"/>
    <property type="evidence" value="ECO:0007669"/>
    <property type="project" value="UniProtKB-KW"/>
</dbReference>
<dbReference type="GO" id="GO:0020037">
    <property type="term" value="F:heme binding"/>
    <property type="evidence" value="ECO:0007669"/>
    <property type="project" value="InterPro"/>
</dbReference>
<organism evidence="8 9">
    <name type="scientific">Candidatus Abyssobacteria bacterium SURF_17</name>
    <dbReference type="NCBI Taxonomy" id="2093361"/>
    <lineage>
        <taxon>Bacteria</taxon>
        <taxon>Pseudomonadati</taxon>
        <taxon>Candidatus Hydrogenedentota</taxon>
        <taxon>Candidatus Abyssobacteria</taxon>
    </lineage>
</organism>
<dbReference type="PANTHER" id="PTHR32439">
    <property type="entry name" value="FERREDOXIN--NITRITE REDUCTASE, CHLOROPLASTIC"/>
    <property type="match status" value="1"/>
</dbReference>
<gene>
    <name evidence="8" type="ORF">C4532_14735</name>
</gene>
<name>A0A419ETQ1_9BACT</name>
<dbReference type="InterPro" id="IPR005117">
    <property type="entry name" value="NiRdtase/SiRdtase_haem-b_fer"/>
</dbReference>
<dbReference type="Gene3D" id="3.30.413.10">
    <property type="entry name" value="Sulfite Reductase Hemoprotein, domain 1"/>
    <property type="match status" value="1"/>
</dbReference>
<accession>A0A419ETQ1</accession>
<dbReference type="SUPFAM" id="SSF56014">
    <property type="entry name" value="Nitrite and sulphite reductase 4Fe-4S domain-like"/>
    <property type="match status" value="1"/>
</dbReference>
<dbReference type="InterPro" id="IPR036136">
    <property type="entry name" value="Nit/Sulf_reduc_fer-like_dom_sf"/>
</dbReference>
<evidence type="ECO:0000256" key="1">
    <source>
        <dbReference type="ARBA" id="ARBA00022485"/>
    </source>
</evidence>
<dbReference type="GO" id="GO:0046872">
    <property type="term" value="F:metal ion binding"/>
    <property type="evidence" value="ECO:0007669"/>
    <property type="project" value="UniProtKB-KW"/>
</dbReference>
<dbReference type="GO" id="GO:0016491">
    <property type="term" value="F:oxidoreductase activity"/>
    <property type="evidence" value="ECO:0007669"/>
    <property type="project" value="UniProtKB-KW"/>
</dbReference>
<keyword evidence="6" id="KW-0411">Iron-sulfur</keyword>
<dbReference type="InterPro" id="IPR017896">
    <property type="entry name" value="4Fe4S_Fe-S-bd"/>
</dbReference>
<sequence length="331" mass="37104">MVDKFVEDRADGVSAGTQVEGKTDEIDFETLKSGGLIKQRQRDMFTVRLRCPGGRVPLSKLEKIVDVAKKYAGDYVHLSFRQSIELPYVDYRDFKVISDELGKVGQTIASCGPRVRVPTACSGCEYNPNGLMDTQKMTKLVDERFFGTDLPHKFKLSFSGCPVDCARTSEMDMGFQGAVKPVWDSETCIGCRICSSACKEGAIESDPETGHPMYFPEKCLYCGDCIRTCPTDSWRAGIRGWIVRVGGKHGRHPVIGHKIAEFVSDEDAMRVIAKTLAWYRENGEEFGRTRIGTILQIPEKWESYLSTLREEFGSKILTNPRPPSACEIHFE</sequence>
<dbReference type="InterPro" id="IPR045854">
    <property type="entry name" value="NO2/SO3_Rdtase_4Fe4S_sf"/>
</dbReference>
<keyword evidence="3" id="KW-0479">Metal-binding</keyword>
<dbReference type="InterPro" id="IPR006067">
    <property type="entry name" value="NO2/SO3_Rdtase_4Fe4S_dom"/>
</dbReference>
<feature type="domain" description="4Fe-4S ferredoxin-type" evidence="7">
    <location>
        <begin position="179"/>
        <end position="208"/>
    </location>
</feature>
<dbReference type="InterPro" id="IPR006066">
    <property type="entry name" value="NO2/SO3_Rdtase_FeS/sirohaem_BS"/>
</dbReference>
<comment type="caution">
    <text evidence="8">The sequence shown here is derived from an EMBL/GenBank/DDBJ whole genome shotgun (WGS) entry which is preliminary data.</text>
</comment>
<dbReference type="PROSITE" id="PS00365">
    <property type="entry name" value="NIR_SIR"/>
    <property type="match status" value="1"/>
</dbReference>
<keyword evidence="1" id="KW-0004">4Fe-4S</keyword>
<keyword evidence="4" id="KW-0560">Oxidoreductase</keyword>
<dbReference type="PANTHER" id="PTHR32439:SF9">
    <property type="entry name" value="BLR3264 PROTEIN"/>
    <property type="match status" value="1"/>
</dbReference>
<dbReference type="InterPro" id="IPR017900">
    <property type="entry name" value="4Fe4S_Fe_S_CS"/>
</dbReference>
<dbReference type="PROSITE" id="PS00198">
    <property type="entry name" value="4FE4S_FER_1"/>
    <property type="match status" value="1"/>
</dbReference>
<evidence type="ECO:0000259" key="7">
    <source>
        <dbReference type="PROSITE" id="PS51379"/>
    </source>
</evidence>
<evidence type="ECO:0000256" key="4">
    <source>
        <dbReference type="ARBA" id="ARBA00023002"/>
    </source>
</evidence>
<keyword evidence="5" id="KW-0408">Iron</keyword>
<dbReference type="SUPFAM" id="SSF54862">
    <property type="entry name" value="4Fe-4S ferredoxins"/>
    <property type="match status" value="1"/>
</dbReference>
<dbReference type="Pfam" id="PF00037">
    <property type="entry name" value="Fer4"/>
    <property type="match status" value="2"/>
</dbReference>
<dbReference type="PROSITE" id="PS51379">
    <property type="entry name" value="4FE4S_FER_2"/>
    <property type="match status" value="2"/>
</dbReference>
<evidence type="ECO:0000256" key="6">
    <source>
        <dbReference type="ARBA" id="ARBA00023014"/>
    </source>
</evidence>
<feature type="domain" description="4Fe-4S ferredoxin-type" evidence="7">
    <location>
        <begin position="210"/>
        <end position="239"/>
    </location>
</feature>
<dbReference type="Gene3D" id="3.30.70.20">
    <property type="match status" value="1"/>
</dbReference>
<dbReference type="InterPro" id="IPR051329">
    <property type="entry name" value="NIR_SIR_4Fe-4S"/>
</dbReference>
<evidence type="ECO:0000256" key="2">
    <source>
        <dbReference type="ARBA" id="ARBA00022617"/>
    </source>
</evidence>
<proteinExistence type="predicted"/>
<dbReference type="Pfam" id="PF03460">
    <property type="entry name" value="NIR_SIR_ferr"/>
    <property type="match status" value="1"/>
</dbReference>
<dbReference type="Pfam" id="PF01077">
    <property type="entry name" value="NIR_SIR"/>
    <property type="match status" value="1"/>
</dbReference>
<dbReference type="SUPFAM" id="SSF55124">
    <property type="entry name" value="Nitrite/Sulfite reductase N-terminal domain-like"/>
    <property type="match status" value="1"/>
</dbReference>
<evidence type="ECO:0000313" key="9">
    <source>
        <dbReference type="Proteomes" id="UP000285961"/>
    </source>
</evidence>
<keyword evidence="2" id="KW-0349">Heme</keyword>
<dbReference type="EMBL" id="QZKI01000105">
    <property type="protein sequence ID" value="RJP67354.1"/>
    <property type="molecule type" value="Genomic_DNA"/>
</dbReference>
<dbReference type="AlphaFoldDB" id="A0A419ETQ1"/>
<reference evidence="8 9" key="1">
    <citation type="journal article" date="2017" name="ISME J.">
        <title>Energy and carbon metabolisms in a deep terrestrial subsurface fluid microbial community.</title>
        <authorList>
            <person name="Momper L."/>
            <person name="Jungbluth S.P."/>
            <person name="Lee M.D."/>
            <person name="Amend J.P."/>
        </authorList>
    </citation>
    <scope>NUCLEOTIDE SEQUENCE [LARGE SCALE GENOMIC DNA]</scope>
    <source>
        <strain evidence="8">SURF_17</strain>
    </source>
</reference>
<dbReference type="Proteomes" id="UP000285961">
    <property type="component" value="Unassembled WGS sequence"/>
</dbReference>
<evidence type="ECO:0000256" key="3">
    <source>
        <dbReference type="ARBA" id="ARBA00022723"/>
    </source>
</evidence>